<evidence type="ECO:0000313" key="2">
    <source>
        <dbReference type="Proteomes" id="UP000694549"/>
    </source>
</evidence>
<protein>
    <submittedName>
        <fullName evidence="1">Uncharacterized protein</fullName>
    </submittedName>
</protein>
<proteinExistence type="predicted"/>
<organism evidence="1 2">
    <name type="scientific">Anas zonorhyncha</name>
    <name type="common">Eastern spot-billed duck</name>
    <dbReference type="NCBI Taxonomy" id="75864"/>
    <lineage>
        <taxon>Eukaryota</taxon>
        <taxon>Metazoa</taxon>
        <taxon>Chordata</taxon>
        <taxon>Craniata</taxon>
        <taxon>Vertebrata</taxon>
        <taxon>Euteleostomi</taxon>
        <taxon>Archelosauria</taxon>
        <taxon>Archosauria</taxon>
        <taxon>Dinosauria</taxon>
        <taxon>Saurischia</taxon>
        <taxon>Theropoda</taxon>
        <taxon>Coelurosauria</taxon>
        <taxon>Aves</taxon>
        <taxon>Neognathae</taxon>
        <taxon>Galloanserae</taxon>
        <taxon>Anseriformes</taxon>
        <taxon>Anatidae</taxon>
        <taxon>Anatinae</taxon>
        <taxon>Anas</taxon>
    </lineage>
</organism>
<accession>A0A8B9U1P4</accession>
<name>A0A8B9U1P4_9AVES</name>
<dbReference type="AlphaFoldDB" id="A0A8B9U1P4"/>
<evidence type="ECO:0000313" key="1">
    <source>
        <dbReference type="Ensembl" id="ENSAZOP00000002440.1"/>
    </source>
</evidence>
<dbReference type="Ensembl" id="ENSAZOT00000002597.1">
    <property type="protein sequence ID" value="ENSAZOP00000002440.1"/>
    <property type="gene ID" value="ENSAZOG00000001633.1"/>
</dbReference>
<keyword evidence="2" id="KW-1185">Reference proteome</keyword>
<dbReference type="Proteomes" id="UP000694549">
    <property type="component" value="Unplaced"/>
</dbReference>
<reference evidence="1" key="2">
    <citation type="submission" date="2025-09" db="UniProtKB">
        <authorList>
            <consortium name="Ensembl"/>
        </authorList>
    </citation>
    <scope>IDENTIFICATION</scope>
</reference>
<sequence>MKQRKHLSEFKKGNFEEKSSSTFTIPETGAALFSKPTSSSNSVANTEEGNLIDGILACQLLFLLVGKSDCGSRASFMYRPQPP</sequence>
<reference evidence="1" key="1">
    <citation type="submission" date="2025-08" db="UniProtKB">
        <authorList>
            <consortium name="Ensembl"/>
        </authorList>
    </citation>
    <scope>IDENTIFICATION</scope>
</reference>